<sequence length="63" mass="7045">MPIRNLPHRPGQHKIARYAHTKSCARVSGLTPPAIREAQARRRRWLPVAAILIWLAGILAICA</sequence>
<evidence type="ECO:0000313" key="2">
    <source>
        <dbReference type="EMBL" id="MPM52141.1"/>
    </source>
</evidence>
<organism evidence="2">
    <name type="scientific">bioreactor metagenome</name>
    <dbReference type="NCBI Taxonomy" id="1076179"/>
    <lineage>
        <taxon>unclassified sequences</taxon>
        <taxon>metagenomes</taxon>
        <taxon>ecological metagenomes</taxon>
    </lineage>
</organism>
<name>A0A645AIM7_9ZZZZ</name>
<keyword evidence="1" id="KW-1133">Transmembrane helix</keyword>
<keyword evidence="1" id="KW-0812">Transmembrane</keyword>
<evidence type="ECO:0000256" key="1">
    <source>
        <dbReference type="SAM" id="Phobius"/>
    </source>
</evidence>
<feature type="transmembrane region" description="Helical" evidence="1">
    <location>
        <begin position="45"/>
        <end position="61"/>
    </location>
</feature>
<reference evidence="2" key="1">
    <citation type="submission" date="2019-08" db="EMBL/GenBank/DDBJ databases">
        <authorList>
            <person name="Kucharzyk K."/>
            <person name="Murdoch R.W."/>
            <person name="Higgins S."/>
            <person name="Loffler F."/>
        </authorList>
    </citation>
    <scope>NUCLEOTIDE SEQUENCE</scope>
</reference>
<gene>
    <name evidence="2" type="ORF">SDC9_98897</name>
</gene>
<accession>A0A645AIM7</accession>
<comment type="caution">
    <text evidence="2">The sequence shown here is derived from an EMBL/GenBank/DDBJ whole genome shotgun (WGS) entry which is preliminary data.</text>
</comment>
<dbReference type="AlphaFoldDB" id="A0A645AIM7"/>
<protein>
    <submittedName>
        <fullName evidence="2">Uncharacterized protein</fullName>
    </submittedName>
</protein>
<proteinExistence type="predicted"/>
<keyword evidence="1" id="KW-0472">Membrane</keyword>
<dbReference type="EMBL" id="VSSQ01013727">
    <property type="protein sequence ID" value="MPM52141.1"/>
    <property type="molecule type" value="Genomic_DNA"/>
</dbReference>